<dbReference type="SUPFAM" id="SSF101936">
    <property type="entry name" value="DNA-binding pseudobarrel domain"/>
    <property type="match status" value="1"/>
</dbReference>
<keyword evidence="2" id="KW-0238">DNA-binding</keyword>
<dbReference type="EMBL" id="GL433849">
    <property type="protein sequence ID" value="EFN53928.1"/>
    <property type="molecule type" value="Genomic_DNA"/>
</dbReference>
<feature type="compositionally biased region" description="Basic and acidic residues" evidence="5">
    <location>
        <begin position="124"/>
        <end position="142"/>
    </location>
</feature>
<gene>
    <name evidence="7" type="ORF">CHLNCDRAFT_53437</name>
</gene>
<keyword evidence="1" id="KW-0805">Transcription regulation</keyword>
<feature type="compositionally biased region" description="Low complexity" evidence="5">
    <location>
        <begin position="288"/>
        <end position="358"/>
    </location>
</feature>
<dbReference type="SMART" id="SM01019">
    <property type="entry name" value="B3"/>
    <property type="match status" value="1"/>
</dbReference>
<keyword evidence="3" id="KW-0804">Transcription</keyword>
<evidence type="ECO:0000256" key="5">
    <source>
        <dbReference type="SAM" id="MobiDB-lite"/>
    </source>
</evidence>
<feature type="compositionally biased region" description="Low complexity" evidence="5">
    <location>
        <begin position="250"/>
        <end position="278"/>
    </location>
</feature>
<feature type="domain" description="TF-B3" evidence="6">
    <location>
        <begin position="25"/>
        <end position="123"/>
    </location>
</feature>
<protein>
    <recommendedName>
        <fullName evidence="6">TF-B3 domain-containing protein</fullName>
    </recommendedName>
</protein>
<keyword evidence="4" id="KW-0539">Nucleus</keyword>
<evidence type="ECO:0000259" key="6">
    <source>
        <dbReference type="SMART" id="SM01019"/>
    </source>
</evidence>
<dbReference type="InParanoid" id="E1ZJV8"/>
<feature type="region of interest" description="Disordered" evidence="5">
    <location>
        <begin position="122"/>
        <end position="169"/>
    </location>
</feature>
<dbReference type="InterPro" id="IPR015300">
    <property type="entry name" value="DNA-bd_pseudobarrel_sf"/>
</dbReference>
<organism evidence="8">
    <name type="scientific">Chlorella variabilis</name>
    <name type="common">Green alga</name>
    <dbReference type="NCBI Taxonomy" id="554065"/>
    <lineage>
        <taxon>Eukaryota</taxon>
        <taxon>Viridiplantae</taxon>
        <taxon>Chlorophyta</taxon>
        <taxon>core chlorophytes</taxon>
        <taxon>Trebouxiophyceae</taxon>
        <taxon>Chlorellales</taxon>
        <taxon>Chlorellaceae</taxon>
        <taxon>Chlorella clade</taxon>
        <taxon>Chlorella</taxon>
    </lineage>
</organism>
<dbReference type="CDD" id="cd10017">
    <property type="entry name" value="B3_DNA"/>
    <property type="match status" value="1"/>
</dbReference>
<evidence type="ECO:0000256" key="4">
    <source>
        <dbReference type="ARBA" id="ARBA00023242"/>
    </source>
</evidence>
<accession>E1ZJV8</accession>
<feature type="region of interest" description="Disordered" evidence="5">
    <location>
        <begin position="250"/>
        <end position="358"/>
    </location>
</feature>
<dbReference type="Pfam" id="PF02362">
    <property type="entry name" value="B3"/>
    <property type="match status" value="1"/>
</dbReference>
<sequence>MAGAAKHTNESARAALQAMGGSILFEKVLTSSDVNGTGRLVIPKSQAEAHFPFLEQQQGMVMSLTDTEGNQHSFRFRFWVNNQSRMYLLENTIEVQAQYKMVAGDVLVFAKLPDGTYAICGRKGTKDDVSRKPAVRRSKDDASPGEGKGAKRARARGGGADSAKHKRARQKQAAQAIQSMFTYWSGYSLPMRKDGVFRAVPNSAAQEGDKVLAQCGAWSAIVSVGGELFQAFFDTLDAANAALEAALQSKAEEAAPTPSGAETPAGAAAGGSAPASRGPSEEPPPAAGGPALALAPGVPGAAAAEAAASEGAAAGAAPADGVPQPQQEQQEQEQQQQQQAREPAVEQAEQQPVLPLLS</sequence>
<dbReference type="GeneID" id="17353493"/>
<dbReference type="OrthoDB" id="757982at2759"/>
<dbReference type="eggNOG" id="ENOG502QWC1">
    <property type="taxonomic scope" value="Eukaryota"/>
</dbReference>
<dbReference type="KEGG" id="cvr:CHLNCDRAFT_53437"/>
<dbReference type="Proteomes" id="UP000008141">
    <property type="component" value="Unassembled WGS sequence"/>
</dbReference>
<dbReference type="PANTHER" id="PTHR46245">
    <property type="entry name" value="B3 DOMAIN-CONTAINING PROTEIN OS07G0563300"/>
    <property type="match status" value="1"/>
</dbReference>
<dbReference type="AlphaFoldDB" id="E1ZJV8"/>
<dbReference type="InterPro" id="IPR003340">
    <property type="entry name" value="B3_DNA-bd"/>
</dbReference>
<dbReference type="GO" id="GO:0003677">
    <property type="term" value="F:DNA binding"/>
    <property type="evidence" value="ECO:0007669"/>
    <property type="project" value="UniProtKB-KW"/>
</dbReference>
<dbReference type="RefSeq" id="XP_005846030.1">
    <property type="nucleotide sequence ID" value="XM_005845968.1"/>
</dbReference>
<evidence type="ECO:0000313" key="8">
    <source>
        <dbReference type="Proteomes" id="UP000008141"/>
    </source>
</evidence>
<proteinExistence type="predicted"/>
<name>E1ZJV8_CHLVA</name>
<reference evidence="7 8" key="1">
    <citation type="journal article" date="2010" name="Plant Cell">
        <title>The Chlorella variabilis NC64A genome reveals adaptation to photosymbiosis, coevolution with viruses, and cryptic sex.</title>
        <authorList>
            <person name="Blanc G."/>
            <person name="Duncan G."/>
            <person name="Agarkova I."/>
            <person name="Borodovsky M."/>
            <person name="Gurnon J."/>
            <person name="Kuo A."/>
            <person name="Lindquist E."/>
            <person name="Lucas S."/>
            <person name="Pangilinan J."/>
            <person name="Polle J."/>
            <person name="Salamov A."/>
            <person name="Terry A."/>
            <person name="Yamada T."/>
            <person name="Dunigan D.D."/>
            <person name="Grigoriev I.V."/>
            <person name="Claverie J.M."/>
            <person name="Van Etten J.L."/>
        </authorList>
    </citation>
    <scope>NUCLEOTIDE SEQUENCE [LARGE SCALE GENOMIC DNA]</scope>
    <source>
        <strain evidence="7 8">NC64A</strain>
    </source>
</reference>
<evidence type="ECO:0000313" key="7">
    <source>
        <dbReference type="EMBL" id="EFN53928.1"/>
    </source>
</evidence>
<dbReference type="PANTHER" id="PTHR46245:SF3">
    <property type="entry name" value="B3 DOMAIN-CONTAINING TRANSCRIPTION REPRESSOR VAL1"/>
    <property type="match status" value="1"/>
</dbReference>
<dbReference type="OMA" id="KHTNESA"/>
<evidence type="ECO:0000256" key="1">
    <source>
        <dbReference type="ARBA" id="ARBA00023015"/>
    </source>
</evidence>
<keyword evidence="8" id="KW-1185">Reference proteome</keyword>
<evidence type="ECO:0000256" key="3">
    <source>
        <dbReference type="ARBA" id="ARBA00023163"/>
    </source>
</evidence>
<dbReference type="STRING" id="554065.E1ZJV8"/>
<dbReference type="Gene3D" id="2.40.330.10">
    <property type="entry name" value="DNA-binding pseudobarrel domain"/>
    <property type="match status" value="1"/>
</dbReference>
<evidence type="ECO:0000256" key="2">
    <source>
        <dbReference type="ARBA" id="ARBA00023125"/>
    </source>
</evidence>